<evidence type="ECO:0000256" key="1">
    <source>
        <dbReference type="ARBA" id="ARBA00001554"/>
    </source>
</evidence>
<dbReference type="Gene3D" id="3.30.1360.20">
    <property type="entry name" value="Transcriptional coactivator/pterin dehydratase"/>
    <property type="match status" value="1"/>
</dbReference>
<dbReference type="RefSeq" id="WP_172152977.1">
    <property type="nucleotide sequence ID" value="NZ_BAABID010000017.1"/>
</dbReference>
<sequence length="105" mass="10942">MSDTITSEQFHAADGTQDWQVLDGVAAAVFATGSFATGVQLVDAIGELAESANHHPDVDLRYPSVAVRLVSHDVGGLSDRDAALAARISEAARELDVPAEPPSTD</sequence>
<comment type="similarity">
    <text evidence="2">Belongs to the pterin-4-alpha-carbinolamine dehydratase family.</text>
</comment>
<keyword evidence="5" id="KW-0456">Lyase</keyword>
<keyword evidence="7" id="KW-1185">Reference proteome</keyword>
<dbReference type="SUPFAM" id="SSF55248">
    <property type="entry name" value="PCD-like"/>
    <property type="match status" value="1"/>
</dbReference>
<evidence type="ECO:0000256" key="2">
    <source>
        <dbReference type="ARBA" id="ARBA00006472"/>
    </source>
</evidence>
<accession>A0ABP8YQN2</accession>
<evidence type="ECO:0000256" key="3">
    <source>
        <dbReference type="ARBA" id="ARBA00013252"/>
    </source>
</evidence>
<evidence type="ECO:0000256" key="5">
    <source>
        <dbReference type="ARBA" id="ARBA00023239"/>
    </source>
</evidence>
<comment type="catalytic activity">
    <reaction evidence="1">
        <text>(4aS,6R)-4a-hydroxy-L-erythro-5,6,7,8-tetrahydrobiopterin = (6R)-L-erythro-6,7-dihydrobiopterin + H2O</text>
        <dbReference type="Rhea" id="RHEA:11920"/>
        <dbReference type="ChEBI" id="CHEBI:15377"/>
        <dbReference type="ChEBI" id="CHEBI:15642"/>
        <dbReference type="ChEBI" id="CHEBI:43120"/>
        <dbReference type="EC" id="4.2.1.96"/>
    </reaction>
</comment>
<dbReference type="EMBL" id="BAABID010000017">
    <property type="protein sequence ID" value="GAA4735368.1"/>
    <property type="molecule type" value="Genomic_DNA"/>
</dbReference>
<evidence type="ECO:0000313" key="7">
    <source>
        <dbReference type="Proteomes" id="UP001500956"/>
    </source>
</evidence>
<comment type="caution">
    <text evidence="6">The sequence shown here is derived from an EMBL/GenBank/DDBJ whole genome shotgun (WGS) entry which is preliminary data.</text>
</comment>
<evidence type="ECO:0000256" key="4">
    <source>
        <dbReference type="ARBA" id="ARBA00021735"/>
    </source>
</evidence>
<reference evidence="7" key="1">
    <citation type="journal article" date="2019" name="Int. J. Syst. Evol. Microbiol.">
        <title>The Global Catalogue of Microorganisms (GCM) 10K type strain sequencing project: providing services to taxonomists for standard genome sequencing and annotation.</title>
        <authorList>
            <consortium name="The Broad Institute Genomics Platform"/>
            <consortium name="The Broad Institute Genome Sequencing Center for Infectious Disease"/>
            <person name="Wu L."/>
            <person name="Ma J."/>
        </authorList>
    </citation>
    <scope>NUCLEOTIDE SEQUENCE [LARGE SCALE GENOMIC DNA]</scope>
    <source>
        <strain evidence="7">JCM 18063</strain>
    </source>
</reference>
<organism evidence="6 7">
    <name type="scientific">Isoptericola chiayiensis</name>
    <dbReference type="NCBI Taxonomy" id="579446"/>
    <lineage>
        <taxon>Bacteria</taxon>
        <taxon>Bacillati</taxon>
        <taxon>Actinomycetota</taxon>
        <taxon>Actinomycetes</taxon>
        <taxon>Micrococcales</taxon>
        <taxon>Promicromonosporaceae</taxon>
        <taxon>Isoptericola</taxon>
    </lineage>
</organism>
<proteinExistence type="inferred from homology"/>
<dbReference type="PANTHER" id="PTHR12599:SF0">
    <property type="entry name" value="PTERIN-4-ALPHA-CARBINOLAMINE DEHYDRATASE"/>
    <property type="match status" value="1"/>
</dbReference>
<dbReference type="Proteomes" id="UP001500956">
    <property type="component" value="Unassembled WGS sequence"/>
</dbReference>
<dbReference type="EC" id="4.2.1.96" evidence="3"/>
<dbReference type="CDD" id="cd00488">
    <property type="entry name" value="PCD_DCoH"/>
    <property type="match status" value="1"/>
</dbReference>
<dbReference type="PANTHER" id="PTHR12599">
    <property type="entry name" value="PTERIN-4-ALPHA-CARBINOLAMINE DEHYDRATASE"/>
    <property type="match status" value="1"/>
</dbReference>
<protein>
    <recommendedName>
        <fullName evidence="4">Putative pterin-4-alpha-carbinolamine dehydratase</fullName>
        <ecNumber evidence="3">4.2.1.96</ecNumber>
    </recommendedName>
</protein>
<dbReference type="InterPro" id="IPR036428">
    <property type="entry name" value="PCD_sf"/>
</dbReference>
<gene>
    <name evidence="6" type="ORF">GCM10023216_30340</name>
</gene>
<dbReference type="Pfam" id="PF01329">
    <property type="entry name" value="Pterin_4a"/>
    <property type="match status" value="1"/>
</dbReference>
<name>A0ABP8YQN2_9MICO</name>
<dbReference type="InterPro" id="IPR001533">
    <property type="entry name" value="Pterin_deHydtase"/>
</dbReference>
<evidence type="ECO:0000313" key="6">
    <source>
        <dbReference type="EMBL" id="GAA4735368.1"/>
    </source>
</evidence>